<reference evidence="2" key="1">
    <citation type="submission" date="2024-02" db="EMBL/GenBank/DDBJ databases">
        <authorList>
            <consortium name="ELIXIR-Norway"/>
            <consortium name="Elixir Norway"/>
        </authorList>
    </citation>
    <scope>NUCLEOTIDE SEQUENCE</scope>
</reference>
<dbReference type="EMBL" id="OZ020106">
    <property type="protein sequence ID" value="CAK9258585.1"/>
    <property type="molecule type" value="Genomic_DNA"/>
</dbReference>
<accession>A0ABP0VZU3</accession>
<evidence type="ECO:0000313" key="3">
    <source>
        <dbReference type="Proteomes" id="UP001497444"/>
    </source>
</evidence>
<keyword evidence="1" id="KW-0175">Coiled coil</keyword>
<keyword evidence="3" id="KW-1185">Reference proteome</keyword>
<sequence length="560" mass="62255">MSDAAEEDATDIRNLIAERDELLQKLQEETEEREQISQERDELLAASTGSDNMVQLKDAFSKMAAEKEMLENELQEAWVVHNLLRASSRSSKVIPNALGLDGTNNEVLVRRISSIKPESIPVEARPSKRSTILVAKMRTSTILPEQGLGNGAPLRQVSALGPGITAGIVSVGGSSRMVPAVGTGLTSRLSRRSSTVMISRRPSIAVSTNQLQKVEFLSKRLSSSKPHMPVAEEPALGTSRRSSIVRGTALMPHHQLQKNLEVIKGQRREESAMRNNLLASNSAGSSSDMDSMGMPEFVEIEPLELSDEGLPLNIRSSYNSERLANLKERVHMLESEREREQVAAFACVKSNDIRDNEMLSRIQQQLESALQQVHEDYRLLSQETMQMYTSPDKKQKKKYCPRDLQDLENDIDRKQHDLDFAAFSMQKTIDNCGKMRSTHEKQRTTDPSVSQLQGNTSVEFTHFKVRTPVGAPSEIVTFGTSGTLGPQLTGIGHQVRQNLPQIVLQELSKIVLANVVDAKDEEVQPPHKEAGMLKIQSFPCTDGEHGKQYAKGIEWFLPFP</sequence>
<organism evidence="2 3">
    <name type="scientific">Sphagnum jensenii</name>
    <dbReference type="NCBI Taxonomy" id="128206"/>
    <lineage>
        <taxon>Eukaryota</taxon>
        <taxon>Viridiplantae</taxon>
        <taxon>Streptophyta</taxon>
        <taxon>Embryophyta</taxon>
        <taxon>Bryophyta</taxon>
        <taxon>Sphagnophytina</taxon>
        <taxon>Sphagnopsida</taxon>
        <taxon>Sphagnales</taxon>
        <taxon>Sphagnaceae</taxon>
        <taxon>Sphagnum</taxon>
    </lineage>
</organism>
<feature type="coiled-coil region" evidence="1">
    <location>
        <begin position="5"/>
        <end position="76"/>
    </location>
</feature>
<protein>
    <submittedName>
        <fullName evidence="2">Uncharacterized protein</fullName>
    </submittedName>
</protein>
<feature type="coiled-coil region" evidence="1">
    <location>
        <begin position="323"/>
        <end position="383"/>
    </location>
</feature>
<name>A0ABP0VZU3_9BRYO</name>
<evidence type="ECO:0000256" key="1">
    <source>
        <dbReference type="SAM" id="Coils"/>
    </source>
</evidence>
<proteinExistence type="predicted"/>
<gene>
    <name evidence="2" type="ORF">CSSPJE1EN1_LOCUS4063</name>
</gene>
<evidence type="ECO:0000313" key="2">
    <source>
        <dbReference type="EMBL" id="CAK9258585.1"/>
    </source>
</evidence>
<dbReference type="Proteomes" id="UP001497444">
    <property type="component" value="Chromosome 11"/>
</dbReference>